<proteinExistence type="predicted"/>
<feature type="compositionally biased region" description="Basic and acidic residues" evidence="1">
    <location>
        <begin position="127"/>
        <end position="139"/>
    </location>
</feature>
<protein>
    <submittedName>
        <fullName evidence="2">Uncharacterized protein</fullName>
    </submittedName>
</protein>
<dbReference type="EMBL" id="MU001687">
    <property type="protein sequence ID" value="KAF2455288.1"/>
    <property type="molecule type" value="Genomic_DNA"/>
</dbReference>
<name>A0A6A6NUN4_9PEZI</name>
<feature type="compositionally biased region" description="Basic and acidic residues" evidence="1">
    <location>
        <begin position="28"/>
        <end position="37"/>
    </location>
</feature>
<evidence type="ECO:0000256" key="1">
    <source>
        <dbReference type="SAM" id="MobiDB-lite"/>
    </source>
</evidence>
<accession>A0A6A6NUN4</accession>
<dbReference type="AlphaFoldDB" id="A0A6A6NUN4"/>
<organism evidence="2 3">
    <name type="scientific">Lineolata rhizophorae</name>
    <dbReference type="NCBI Taxonomy" id="578093"/>
    <lineage>
        <taxon>Eukaryota</taxon>
        <taxon>Fungi</taxon>
        <taxon>Dikarya</taxon>
        <taxon>Ascomycota</taxon>
        <taxon>Pezizomycotina</taxon>
        <taxon>Dothideomycetes</taxon>
        <taxon>Dothideomycetes incertae sedis</taxon>
        <taxon>Lineolatales</taxon>
        <taxon>Lineolataceae</taxon>
        <taxon>Lineolata</taxon>
    </lineage>
</organism>
<sequence>MRCTPLSFSSFPLALRSRFPRATSTRPSRGECAEAHSSRAVGIPDERKGLPPFGRGPLPVVVAAAAGVDRQRGRTCKPRAPLGACGGRGDGGGLLVRRCVRIGRPSGSSRGCDSRWRLQGTSPKKVPRGERRSRTDGRADGFSSPSRSRDGELFTYVPVARGKVLSGKVARSRPRIGKGGGGNSWVEIYKKNSRRSRGRVADCCQLGVGRYLAKMRKVRDHRGTEGVRSIPSTYLRKSHRAERFAAVGMYLGRARATFTCRPVGRC</sequence>
<evidence type="ECO:0000313" key="3">
    <source>
        <dbReference type="Proteomes" id="UP000799766"/>
    </source>
</evidence>
<dbReference type="Proteomes" id="UP000799766">
    <property type="component" value="Unassembled WGS sequence"/>
</dbReference>
<evidence type="ECO:0000313" key="2">
    <source>
        <dbReference type="EMBL" id="KAF2455288.1"/>
    </source>
</evidence>
<keyword evidence="3" id="KW-1185">Reference proteome</keyword>
<gene>
    <name evidence="2" type="ORF">BDY21DRAFT_72818</name>
</gene>
<reference evidence="2" key="1">
    <citation type="journal article" date="2020" name="Stud. Mycol.">
        <title>101 Dothideomycetes genomes: a test case for predicting lifestyles and emergence of pathogens.</title>
        <authorList>
            <person name="Haridas S."/>
            <person name="Albert R."/>
            <person name="Binder M."/>
            <person name="Bloem J."/>
            <person name="Labutti K."/>
            <person name="Salamov A."/>
            <person name="Andreopoulos B."/>
            <person name="Baker S."/>
            <person name="Barry K."/>
            <person name="Bills G."/>
            <person name="Bluhm B."/>
            <person name="Cannon C."/>
            <person name="Castanera R."/>
            <person name="Culley D."/>
            <person name="Daum C."/>
            <person name="Ezra D."/>
            <person name="Gonzalez J."/>
            <person name="Henrissat B."/>
            <person name="Kuo A."/>
            <person name="Liang C."/>
            <person name="Lipzen A."/>
            <person name="Lutzoni F."/>
            <person name="Magnuson J."/>
            <person name="Mondo S."/>
            <person name="Nolan M."/>
            <person name="Ohm R."/>
            <person name="Pangilinan J."/>
            <person name="Park H.-J."/>
            <person name="Ramirez L."/>
            <person name="Alfaro M."/>
            <person name="Sun H."/>
            <person name="Tritt A."/>
            <person name="Yoshinaga Y."/>
            <person name="Zwiers L.-H."/>
            <person name="Turgeon B."/>
            <person name="Goodwin S."/>
            <person name="Spatafora J."/>
            <person name="Crous P."/>
            <person name="Grigoriev I."/>
        </authorList>
    </citation>
    <scope>NUCLEOTIDE SEQUENCE</scope>
    <source>
        <strain evidence="2">ATCC 16933</strain>
    </source>
</reference>
<feature type="region of interest" description="Disordered" evidence="1">
    <location>
        <begin position="20"/>
        <end position="52"/>
    </location>
</feature>
<feature type="region of interest" description="Disordered" evidence="1">
    <location>
        <begin position="105"/>
        <end position="147"/>
    </location>
</feature>